<dbReference type="RefSeq" id="WP_142452953.1">
    <property type="nucleotide sequence ID" value="NZ_FXTP01000001.1"/>
</dbReference>
<keyword evidence="2" id="KW-1185">Reference proteome</keyword>
<dbReference type="Gene3D" id="3.30.2310.20">
    <property type="entry name" value="RelE-like"/>
    <property type="match status" value="1"/>
</dbReference>
<proteinExistence type="predicted"/>
<dbReference type="EMBL" id="FXTP01000001">
    <property type="protein sequence ID" value="SMO39984.1"/>
    <property type="molecule type" value="Genomic_DNA"/>
</dbReference>
<organism evidence="1 2">
    <name type="scientific">Gracilimonas mengyeensis</name>
    <dbReference type="NCBI Taxonomy" id="1302730"/>
    <lineage>
        <taxon>Bacteria</taxon>
        <taxon>Pseudomonadati</taxon>
        <taxon>Balneolota</taxon>
        <taxon>Balneolia</taxon>
        <taxon>Balneolales</taxon>
        <taxon>Balneolaceae</taxon>
        <taxon>Gracilimonas</taxon>
    </lineage>
</organism>
<dbReference type="InterPro" id="IPR035093">
    <property type="entry name" value="RelE/ParE_toxin_dom_sf"/>
</dbReference>
<gene>
    <name evidence="1" type="ORF">SAMN06265219_101458</name>
</gene>
<sequence>MDDHNFSVRLTEESKENYQQIKTYLISEFGVQVFNFFSEKFLGSLSLISVNPHLFPVFDKAKNIHKAVIRKEVSIFYEINEKENEVIILSIFDNRKDTPDF</sequence>
<dbReference type="AlphaFoldDB" id="A0A521AYS4"/>
<reference evidence="1 2" key="1">
    <citation type="submission" date="2017-05" db="EMBL/GenBank/DDBJ databases">
        <authorList>
            <person name="Varghese N."/>
            <person name="Submissions S."/>
        </authorList>
    </citation>
    <scope>NUCLEOTIDE SEQUENCE [LARGE SCALE GENOMIC DNA]</scope>
    <source>
        <strain evidence="1 2">DSM 21985</strain>
    </source>
</reference>
<evidence type="ECO:0000313" key="2">
    <source>
        <dbReference type="Proteomes" id="UP000317557"/>
    </source>
</evidence>
<evidence type="ECO:0000313" key="1">
    <source>
        <dbReference type="EMBL" id="SMO39984.1"/>
    </source>
</evidence>
<accession>A0A521AYS4</accession>
<name>A0A521AYS4_9BACT</name>
<dbReference type="OrthoDB" id="5574284at2"/>
<protein>
    <submittedName>
        <fullName evidence="1">Plasmid stabilization system protein ParE</fullName>
    </submittedName>
</protein>
<dbReference type="Proteomes" id="UP000317557">
    <property type="component" value="Unassembled WGS sequence"/>
</dbReference>